<evidence type="ECO:0000313" key="1">
    <source>
        <dbReference type="EMBL" id="MFD1465659.1"/>
    </source>
</evidence>
<protein>
    <submittedName>
        <fullName evidence="1">Cyclase family protein</fullName>
        <ecNumber evidence="1">3.5.-.-</ecNumber>
    </submittedName>
</protein>
<gene>
    <name evidence="1" type="ORF">ACFQ4L_06145</name>
</gene>
<dbReference type="EC" id="3.5.-.-" evidence="1"/>
<dbReference type="InterPro" id="IPR007325">
    <property type="entry name" value="KFase/CYL"/>
</dbReference>
<keyword evidence="2" id="KW-1185">Reference proteome</keyword>
<dbReference type="Gene3D" id="3.50.30.50">
    <property type="entry name" value="Putative cyclase"/>
    <property type="match status" value="1"/>
</dbReference>
<dbReference type="Pfam" id="PF04199">
    <property type="entry name" value="Cyclase"/>
    <property type="match status" value="1"/>
</dbReference>
<keyword evidence="1" id="KW-0378">Hydrolase</keyword>
<dbReference type="GO" id="GO:0016787">
    <property type="term" value="F:hydrolase activity"/>
    <property type="evidence" value="ECO:0007669"/>
    <property type="project" value="UniProtKB-KW"/>
</dbReference>
<dbReference type="Proteomes" id="UP001597244">
    <property type="component" value="Unassembled WGS sequence"/>
</dbReference>
<comment type="caution">
    <text evidence="1">The sequence shown here is derived from an EMBL/GenBank/DDBJ whole genome shotgun (WGS) entry which is preliminary data.</text>
</comment>
<evidence type="ECO:0000313" key="2">
    <source>
        <dbReference type="Proteomes" id="UP001597244"/>
    </source>
</evidence>
<dbReference type="SUPFAM" id="SSF102198">
    <property type="entry name" value="Putative cyclase"/>
    <property type="match status" value="1"/>
</dbReference>
<reference evidence="2" key="1">
    <citation type="journal article" date="2019" name="Int. J. Syst. Evol. Microbiol.">
        <title>The Global Catalogue of Microorganisms (GCM) 10K type strain sequencing project: providing services to taxonomists for standard genome sequencing and annotation.</title>
        <authorList>
            <consortium name="The Broad Institute Genomics Platform"/>
            <consortium name="The Broad Institute Genome Sequencing Center for Infectious Disease"/>
            <person name="Wu L."/>
            <person name="Ma J."/>
        </authorList>
    </citation>
    <scope>NUCLEOTIDE SEQUENCE [LARGE SCALE GENOMIC DNA]</scope>
    <source>
        <strain evidence="2">CCM 8951</strain>
    </source>
</reference>
<dbReference type="InterPro" id="IPR037175">
    <property type="entry name" value="KFase_sf"/>
</dbReference>
<name>A0ABW4DNM3_9LACO</name>
<dbReference type="PANTHER" id="PTHR31118">
    <property type="entry name" value="CYCLASE-LIKE PROTEIN 2"/>
    <property type="match status" value="1"/>
</dbReference>
<dbReference type="PANTHER" id="PTHR31118:SF12">
    <property type="entry name" value="CYCLASE-LIKE PROTEIN 2"/>
    <property type="match status" value="1"/>
</dbReference>
<organism evidence="1 2">
    <name type="scientific">Lapidilactobacillus mulanensis</name>
    <dbReference type="NCBI Taxonomy" id="2485999"/>
    <lineage>
        <taxon>Bacteria</taxon>
        <taxon>Bacillati</taxon>
        <taxon>Bacillota</taxon>
        <taxon>Bacilli</taxon>
        <taxon>Lactobacillales</taxon>
        <taxon>Lactobacillaceae</taxon>
        <taxon>Lapidilactobacillus</taxon>
    </lineage>
</organism>
<sequence>MKIIDLSVPIKNSSSEPMKLTHTRIEHKEGALQVSKKAGISVDSFPNNEFISLDTFKLATHMGTHVDSPFHFGSKFQGEEARTIDKVPLDWFYSPGVKLDFTNFPRKKNITASDIKEVIKKEKVQINVGDIVLIWTDMDKLWGSQEYFTDGPGMSYEATNYLINLGVKVMGIDSYGFDRSFPVMLSEFKRTKDRSVLWPSHFIGRDKEYVHIERLTNLDLLPNTGFTVIALPLKLVDGDASWIRAIAVEGEK</sequence>
<proteinExistence type="predicted"/>
<dbReference type="EMBL" id="JBHTOF010000072">
    <property type="protein sequence ID" value="MFD1465659.1"/>
    <property type="molecule type" value="Genomic_DNA"/>
</dbReference>
<dbReference type="RefSeq" id="WP_225417368.1">
    <property type="nucleotide sequence ID" value="NZ_JBHTOF010000072.1"/>
</dbReference>
<accession>A0ABW4DNM3</accession>